<feature type="region of interest" description="Disordered" evidence="1">
    <location>
        <begin position="198"/>
        <end position="257"/>
    </location>
</feature>
<organism evidence="3 4">
    <name type="scientific">Folsomia candida</name>
    <name type="common">Springtail</name>
    <dbReference type="NCBI Taxonomy" id="158441"/>
    <lineage>
        <taxon>Eukaryota</taxon>
        <taxon>Metazoa</taxon>
        <taxon>Ecdysozoa</taxon>
        <taxon>Arthropoda</taxon>
        <taxon>Hexapoda</taxon>
        <taxon>Collembola</taxon>
        <taxon>Entomobryomorpha</taxon>
        <taxon>Isotomoidea</taxon>
        <taxon>Isotomidae</taxon>
        <taxon>Proisotominae</taxon>
        <taxon>Folsomia</taxon>
    </lineage>
</organism>
<feature type="compositionally biased region" description="Polar residues" evidence="1">
    <location>
        <begin position="224"/>
        <end position="233"/>
    </location>
</feature>
<evidence type="ECO:0000313" key="3">
    <source>
        <dbReference type="EMBL" id="OXA38219.1"/>
    </source>
</evidence>
<dbReference type="PANTHER" id="PTHR31649:SF1">
    <property type="entry name" value="FARNESOIC ACID O-METHYL TRANSFERASE DOMAIN-CONTAINING PROTEIN"/>
    <property type="match status" value="1"/>
</dbReference>
<reference evidence="3 4" key="1">
    <citation type="submission" date="2015-12" db="EMBL/GenBank/DDBJ databases">
        <title>The genome of Folsomia candida.</title>
        <authorList>
            <person name="Faddeeva A."/>
            <person name="Derks M.F."/>
            <person name="Anvar Y."/>
            <person name="Smit S."/>
            <person name="Van Straalen N."/>
            <person name="Roelofs D."/>
        </authorList>
    </citation>
    <scope>NUCLEOTIDE SEQUENCE [LARGE SCALE GENOMIC DNA]</scope>
    <source>
        <strain evidence="3 4">VU population</strain>
        <tissue evidence="3">Whole body</tissue>
    </source>
</reference>
<dbReference type="AlphaFoldDB" id="A0A226CZ13"/>
<feature type="domain" description="DUF4806" evidence="2">
    <location>
        <begin position="352"/>
        <end position="423"/>
    </location>
</feature>
<dbReference type="Pfam" id="PF11901">
    <property type="entry name" value="DM9"/>
    <property type="match status" value="1"/>
</dbReference>
<sequence>MSRVMQAEPRGLQWVAMSRGSFPKFAVEAGIDSGKKLYVARASHAGGVVPGKLHVGHSSAYIAYDGKEISMPNYEVLIGPTASLSWVESSNGQVPQHAVIGGRDPGGETYYIGRVVINRTVTVGKVHPTHKACYVPYAPVELVPSHWVIPAEKVCLWPPNSGPSIRNLIKKGTAIPDVKWGRVSYDDYEVATKKLQVAEDTSNLESETESESRLRSKKIIPDIQPSSTRGDVTSSSDEEDSDANKNSPPSGSLQDNLELDQPLSIPEIIPETEEQSNLQVGNQVETGDTSFVVVNSQKLNDLRLLISRTTQSVLTLLEKQAEDIKDIKALLINVKQRPDGRKAPNFSAIPKLPLDNEVALAEFESWLEVDSNRELLVEYLAFSTATQIEASTRKILKKLFTNEFGRRINFTGKGNKTSMKNLKLLEVVKETVRNVFTVESVPDPKNPSGRTPTDDIIQTAAMNWFRSSKSSCNDDAPSGIAS</sequence>
<proteinExistence type="predicted"/>
<evidence type="ECO:0000259" key="2">
    <source>
        <dbReference type="Pfam" id="PF16064"/>
    </source>
</evidence>
<accession>A0A226CZ13</accession>
<name>A0A226CZ13_FOLCA</name>
<gene>
    <name evidence="3" type="ORF">Fcan01_26948</name>
</gene>
<protein>
    <submittedName>
        <fullName evidence="3">Natterin-3</fullName>
    </submittedName>
</protein>
<keyword evidence="4" id="KW-1185">Reference proteome</keyword>
<dbReference type="EMBL" id="LNIX01000047">
    <property type="protein sequence ID" value="OXA38219.1"/>
    <property type="molecule type" value="Genomic_DNA"/>
</dbReference>
<comment type="caution">
    <text evidence="3">The sequence shown here is derived from an EMBL/GenBank/DDBJ whole genome shotgun (WGS) entry which is preliminary data.</text>
</comment>
<dbReference type="InterPro" id="IPR032071">
    <property type="entry name" value="DUF4806"/>
</dbReference>
<dbReference type="Proteomes" id="UP000198287">
    <property type="component" value="Unassembled WGS sequence"/>
</dbReference>
<dbReference type="OrthoDB" id="10071708at2759"/>
<evidence type="ECO:0000256" key="1">
    <source>
        <dbReference type="SAM" id="MobiDB-lite"/>
    </source>
</evidence>
<dbReference type="InterPro" id="IPR006616">
    <property type="entry name" value="DM9_repeat"/>
</dbReference>
<dbReference type="SMART" id="SM00696">
    <property type="entry name" value="DM9"/>
    <property type="match status" value="2"/>
</dbReference>
<evidence type="ECO:0000313" key="4">
    <source>
        <dbReference type="Proteomes" id="UP000198287"/>
    </source>
</evidence>
<feature type="compositionally biased region" description="Polar residues" evidence="1">
    <location>
        <begin position="244"/>
        <end position="255"/>
    </location>
</feature>
<dbReference type="PANTHER" id="PTHR31649">
    <property type="entry name" value="AGAP009604-PA"/>
    <property type="match status" value="1"/>
</dbReference>
<dbReference type="Pfam" id="PF16064">
    <property type="entry name" value="DUF4806"/>
    <property type="match status" value="1"/>
</dbReference>